<reference evidence="2" key="1">
    <citation type="submission" date="2021-01" db="EMBL/GenBank/DDBJ databases">
        <authorList>
            <person name="Corre E."/>
            <person name="Pelletier E."/>
            <person name="Niang G."/>
            <person name="Scheremetjew M."/>
            <person name="Finn R."/>
            <person name="Kale V."/>
            <person name="Holt S."/>
            <person name="Cochrane G."/>
            <person name="Meng A."/>
            <person name="Brown T."/>
            <person name="Cohen L."/>
        </authorList>
    </citation>
    <scope>NUCLEOTIDE SEQUENCE</scope>
    <source>
        <strain evidence="2">CCMP3328</strain>
    </source>
</reference>
<accession>A0A7R9WM17</accession>
<sequence length="177" mass="19272">MGNQASTTGAVEGSGQQETLRLSQDMQATIAADFEKEQIAKLFGKQLENIGERKSQRVTQTLEAKTKLQEHAKAFREQNERTHSQLDQSIEAMEDKLSDHFNAVAYDAQRLESRYIGDKGRMSTAALRCAEQRSNMVACVNKQGSGGGSTDIAACDVTLKLLDACVSRIVTGEDGTA</sequence>
<evidence type="ECO:0000256" key="1">
    <source>
        <dbReference type="SAM" id="MobiDB-lite"/>
    </source>
</evidence>
<dbReference type="AlphaFoldDB" id="A0A7R9WM17"/>
<proteinExistence type="predicted"/>
<feature type="region of interest" description="Disordered" evidence="1">
    <location>
        <begin position="1"/>
        <end position="22"/>
    </location>
</feature>
<gene>
    <name evidence="2" type="ORF">CAUS1442_LOCUS520</name>
</gene>
<dbReference type="EMBL" id="HBEF01000808">
    <property type="protein sequence ID" value="CAD8328423.1"/>
    <property type="molecule type" value="Transcribed_RNA"/>
</dbReference>
<evidence type="ECO:0000313" key="2">
    <source>
        <dbReference type="EMBL" id="CAD8328423.1"/>
    </source>
</evidence>
<name>A0A7R9WM17_9STRA</name>
<organism evidence="2">
    <name type="scientific">Craspedostauros australis</name>
    <dbReference type="NCBI Taxonomy" id="1486917"/>
    <lineage>
        <taxon>Eukaryota</taxon>
        <taxon>Sar</taxon>
        <taxon>Stramenopiles</taxon>
        <taxon>Ochrophyta</taxon>
        <taxon>Bacillariophyta</taxon>
        <taxon>Bacillariophyceae</taxon>
        <taxon>Bacillariophycidae</taxon>
        <taxon>Naviculales</taxon>
        <taxon>Naviculaceae</taxon>
        <taxon>Craspedostauros</taxon>
    </lineage>
</organism>
<protein>
    <submittedName>
        <fullName evidence="2">Uncharacterized protein</fullName>
    </submittedName>
</protein>